<comment type="caution">
    <text evidence="5">The sequence shown here is derived from an EMBL/GenBank/DDBJ whole genome shotgun (WGS) entry which is preliminary data.</text>
</comment>
<dbReference type="InterPro" id="IPR000639">
    <property type="entry name" value="Epox_hydrolase-like"/>
</dbReference>
<evidence type="ECO:0000259" key="4">
    <source>
        <dbReference type="Pfam" id="PF06441"/>
    </source>
</evidence>
<reference evidence="5 6" key="1">
    <citation type="submission" date="2024-09" db="EMBL/GenBank/DDBJ databases">
        <authorList>
            <person name="Sun Q."/>
            <person name="Mori K."/>
        </authorList>
    </citation>
    <scope>NUCLEOTIDE SEQUENCE [LARGE SCALE GENOMIC DNA]</scope>
    <source>
        <strain evidence="5 6">JCM 13852</strain>
    </source>
</reference>
<dbReference type="PANTHER" id="PTHR21661">
    <property type="entry name" value="EPOXIDE HYDROLASE 1-RELATED"/>
    <property type="match status" value="1"/>
</dbReference>
<keyword evidence="6" id="KW-1185">Reference proteome</keyword>
<dbReference type="InterPro" id="IPR016292">
    <property type="entry name" value="Epoxide_hydrolase"/>
</dbReference>
<protein>
    <submittedName>
        <fullName evidence="5">Epoxide hydrolase family protein</fullName>
        <ecNumber evidence="5">3.-.-.-</ecNumber>
    </submittedName>
</protein>
<dbReference type="SUPFAM" id="SSF53474">
    <property type="entry name" value="alpha/beta-Hydrolases"/>
    <property type="match status" value="1"/>
</dbReference>
<dbReference type="InterPro" id="IPR010497">
    <property type="entry name" value="Epoxide_hydro_N"/>
</dbReference>
<dbReference type="PANTHER" id="PTHR21661:SF35">
    <property type="entry name" value="EPOXIDE HYDROLASE"/>
    <property type="match status" value="1"/>
</dbReference>
<organism evidence="5 6">
    <name type="scientific">Amycolatopsis plumensis</name>
    <dbReference type="NCBI Taxonomy" id="236508"/>
    <lineage>
        <taxon>Bacteria</taxon>
        <taxon>Bacillati</taxon>
        <taxon>Actinomycetota</taxon>
        <taxon>Actinomycetes</taxon>
        <taxon>Pseudonocardiales</taxon>
        <taxon>Pseudonocardiaceae</taxon>
        <taxon>Amycolatopsis</taxon>
    </lineage>
</organism>
<accession>A0ABV5TXE0</accession>
<dbReference type="Proteomes" id="UP001589535">
    <property type="component" value="Unassembled WGS sequence"/>
</dbReference>
<gene>
    <name evidence="5" type="ORF">ACFFTO_06255</name>
</gene>
<evidence type="ECO:0000313" key="6">
    <source>
        <dbReference type="Proteomes" id="UP001589535"/>
    </source>
</evidence>
<comment type="similarity">
    <text evidence="1">Belongs to the peptidase S33 family.</text>
</comment>
<dbReference type="InterPro" id="IPR029058">
    <property type="entry name" value="AB_hydrolase_fold"/>
</dbReference>
<dbReference type="Pfam" id="PF06441">
    <property type="entry name" value="EHN"/>
    <property type="match status" value="1"/>
</dbReference>
<keyword evidence="3 5" id="KW-0378">Hydrolase</keyword>
<dbReference type="EC" id="3.-.-.-" evidence="5"/>
<feature type="domain" description="Epoxide hydrolase N-terminal" evidence="4">
    <location>
        <begin position="7"/>
        <end position="112"/>
    </location>
</feature>
<dbReference type="RefSeq" id="WP_378190082.1">
    <property type="nucleotide sequence ID" value="NZ_JBHMBK010000003.1"/>
</dbReference>
<name>A0ABV5TXE0_9PSEU</name>
<dbReference type="PRINTS" id="PR00412">
    <property type="entry name" value="EPOXHYDRLASE"/>
</dbReference>
<evidence type="ECO:0000256" key="3">
    <source>
        <dbReference type="ARBA" id="ARBA00022801"/>
    </source>
</evidence>
<sequence>MQTNEAIRPFTIDVPQADLDDLRDRLTRTRWGADLPGAGWSRGVPVGYLKELAGYWRDGYDWRAHERKLNAVPQFVTEIDGQDIHFLHVRSAEPDALPLLLIHGWPGSIVEFLNVIGPLSETFHLVIPSIPGTAFSGPTREAGWDTGRITRAFAVLMDRLGYDRYGVQGGDTGAVVGPGLGRLNPEKVVGVHANGLCAFGAPDAGAELTDAETARLQHFEYLRTEGAGYVALQTTRPQTLAHGLHDSPVAQLAWIVEKFKEWTDPAAELPEDAVDRDLLLTNVMLYWLTGTGGSSANCYYETAHAGAWGASERSGVPTGVAVFPLDLSIRSALDREHTIVHWSEFSRGGHFAAMEAPDLLVADVREFFGKLGR</sequence>
<evidence type="ECO:0000256" key="2">
    <source>
        <dbReference type="ARBA" id="ARBA00022797"/>
    </source>
</evidence>
<dbReference type="Gene3D" id="3.40.50.1820">
    <property type="entry name" value="alpha/beta hydrolase"/>
    <property type="match status" value="1"/>
</dbReference>
<dbReference type="PIRSF" id="PIRSF001112">
    <property type="entry name" value="Epoxide_hydrolase"/>
    <property type="match status" value="1"/>
</dbReference>
<dbReference type="EMBL" id="JBHMBK010000003">
    <property type="protein sequence ID" value="MFB9683783.1"/>
    <property type="molecule type" value="Genomic_DNA"/>
</dbReference>
<proteinExistence type="inferred from homology"/>
<keyword evidence="2" id="KW-0058">Aromatic hydrocarbons catabolism</keyword>
<dbReference type="GO" id="GO:0016787">
    <property type="term" value="F:hydrolase activity"/>
    <property type="evidence" value="ECO:0007669"/>
    <property type="project" value="UniProtKB-KW"/>
</dbReference>
<evidence type="ECO:0000256" key="1">
    <source>
        <dbReference type="ARBA" id="ARBA00010088"/>
    </source>
</evidence>
<evidence type="ECO:0000313" key="5">
    <source>
        <dbReference type="EMBL" id="MFB9683783.1"/>
    </source>
</evidence>